<feature type="domain" description="C2H2-type" evidence="10">
    <location>
        <begin position="368"/>
        <end position="397"/>
    </location>
</feature>
<evidence type="ECO:0000313" key="12">
    <source>
        <dbReference type="Proteomes" id="UP001152622"/>
    </source>
</evidence>
<dbReference type="PANTHER" id="PTHR24404:SF111">
    <property type="entry name" value="GASTRULA ZINC FINGER PROTEIN XLCGF49.1-LIKE-RELATED"/>
    <property type="match status" value="1"/>
</dbReference>
<dbReference type="EMBL" id="JAINUF010000006">
    <property type="protein sequence ID" value="KAJ8355522.1"/>
    <property type="molecule type" value="Genomic_DNA"/>
</dbReference>
<feature type="region of interest" description="Disordered" evidence="9">
    <location>
        <begin position="27"/>
        <end position="291"/>
    </location>
</feature>
<proteinExistence type="predicted"/>
<feature type="domain" description="C2H2-type" evidence="10">
    <location>
        <begin position="398"/>
        <end position="425"/>
    </location>
</feature>
<dbReference type="InterPro" id="IPR050589">
    <property type="entry name" value="Ikaros_C2H2-ZF"/>
</dbReference>
<name>A0A9Q1IUF5_SYNKA</name>
<dbReference type="InterPro" id="IPR013087">
    <property type="entry name" value="Znf_C2H2_type"/>
</dbReference>
<feature type="compositionally biased region" description="Low complexity" evidence="9">
    <location>
        <begin position="118"/>
        <end position="263"/>
    </location>
</feature>
<dbReference type="AlphaFoldDB" id="A0A9Q1IUF5"/>
<dbReference type="OrthoDB" id="3561125at2759"/>
<keyword evidence="4 8" id="KW-0863">Zinc-finger</keyword>
<evidence type="ECO:0000256" key="3">
    <source>
        <dbReference type="ARBA" id="ARBA00022737"/>
    </source>
</evidence>
<evidence type="ECO:0000256" key="8">
    <source>
        <dbReference type="PROSITE-ProRule" id="PRU00042"/>
    </source>
</evidence>
<sequence>MSCKSEEEAECLIFGENIVIPVTIIFASDDDEEGDFPSVKKKGRDRRPNAQVMRRRSSLDREDPGDGGTGVAGATREDDNGGTGDVSRRKARCPPTPRYPSDHLRCTDKGVGSHKLCPASKPASTPASKPASTPASKPASKPASTPASKPASTPASKPASTPASTPASKPASTPASTPASKPASTPASTPASKPASTPASSPASKPASKPTSTPASTPASKPASTPASSPASKPASKPTSTPASTPASKPASTPASKPASKPSPVNPENRPLKSEPSGTKDGRGLGSPTHGGRDFVCEECSYSTNNSYNLACHARTHSGERPCRCSRCDRRFRTRSALNRHVQAATCLQPAGGARRPAPRPKGEPQVLECEEEGCDYSTLSAYNLRVHRRVHTDERPYPCARCDSAFRTQSHLYRHERCHRKQRE</sequence>
<evidence type="ECO:0000259" key="10">
    <source>
        <dbReference type="PROSITE" id="PS50157"/>
    </source>
</evidence>
<evidence type="ECO:0000313" key="11">
    <source>
        <dbReference type="EMBL" id="KAJ8355522.1"/>
    </source>
</evidence>
<dbReference type="SUPFAM" id="SSF57667">
    <property type="entry name" value="beta-beta-alpha zinc fingers"/>
    <property type="match status" value="2"/>
</dbReference>
<evidence type="ECO:0000256" key="4">
    <source>
        <dbReference type="ARBA" id="ARBA00022771"/>
    </source>
</evidence>
<keyword evidence="2" id="KW-0479">Metal-binding</keyword>
<evidence type="ECO:0000256" key="2">
    <source>
        <dbReference type="ARBA" id="ARBA00022723"/>
    </source>
</evidence>
<protein>
    <recommendedName>
        <fullName evidence="10">C2H2-type domain-containing protein</fullName>
    </recommendedName>
</protein>
<dbReference type="PANTHER" id="PTHR24404">
    <property type="entry name" value="ZINC FINGER PROTEIN"/>
    <property type="match status" value="1"/>
</dbReference>
<dbReference type="Gene3D" id="3.30.160.60">
    <property type="entry name" value="Classic Zinc Finger"/>
    <property type="match status" value="4"/>
</dbReference>
<dbReference type="FunFam" id="3.30.160.60:FF:000688">
    <property type="entry name" value="zinc finger protein 197 isoform X1"/>
    <property type="match status" value="1"/>
</dbReference>
<dbReference type="GO" id="GO:0003700">
    <property type="term" value="F:DNA-binding transcription factor activity"/>
    <property type="evidence" value="ECO:0007669"/>
    <property type="project" value="TreeGrafter"/>
</dbReference>
<reference evidence="11" key="1">
    <citation type="journal article" date="2023" name="Science">
        <title>Genome structures resolve the early diversification of teleost fishes.</title>
        <authorList>
            <person name="Parey E."/>
            <person name="Louis A."/>
            <person name="Montfort J."/>
            <person name="Bouchez O."/>
            <person name="Roques C."/>
            <person name="Iampietro C."/>
            <person name="Lluch J."/>
            <person name="Castinel A."/>
            <person name="Donnadieu C."/>
            <person name="Desvignes T."/>
            <person name="Floi Bucao C."/>
            <person name="Jouanno E."/>
            <person name="Wen M."/>
            <person name="Mejri S."/>
            <person name="Dirks R."/>
            <person name="Jansen H."/>
            <person name="Henkel C."/>
            <person name="Chen W.J."/>
            <person name="Zahm M."/>
            <person name="Cabau C."/>
            <person name="Klopp C."/>
            <person name="Thompson A.W."/>
            <person name="Robinson-Rechavi M."/>
            <person name="Braasch I."/>
            <person name="Lecointre G."/>
            <person name="Bobe J."/>
            <person name="Postlethwait J.H."/>
            <person name="Berthelot C."/>
            <person name="Roest Crollius H."/>
            <person name="Guiguen Y."/>
        </authorList>
    </citation>
    <scope>NUCLEOTIDE SEQUENCE</scope>
    <source>
        <strain evidence="11">WJC10195</strain>
    </source>
</reference>
<feature type="domain" description="C2H2-type" evidence="10">
    <location>
        <begin position="295"/>
        <end position="322"/>
    </location>
</feature>
<comment type="caution">
    <text evidence="11">The sequence shown here is derived from an EMBL/GenBank/DDBJ whole genome shotgun (WGS) entry which is preliminary data.</text>
</comment>
<evidence type="ECO:0000256" key="7">
    <source>
        <dbReference type="ARBA" id="ARBA00023242"/>
    </source>
</evidence>
<keyword evidence="3" id="KW-0677">Repeat</keyword>
<dbReference type="GO" id="GO:0006357">
    <property type="term" value="P:regulation of transcription by RNA polymerase II"/>
    <property type="evidence" value="ECO:0007669"/>
    <property type="project" value="TreeGrafter"/>
</dbReference>
<keyword evidence="5" id="KW-0862">Zinc</keyword>
<feature type="domain" description="C2H2-type" evidence="10">
    <location>
        <begin position="323"/>
        <end position="350"/>
    </location>
</feature>
<comment type="subcellular location">
    <subcellularLocation>
        <location evidence="1">Nucleus</location>
    </subcellularLocation>
</comment>
<evidence type="ECO:0000256" key="9">
    <source>
        <dbReference type="SAM" id="MobiDB-lite"/>
    </source>
</evidence>
<keyword evidence="6" id="KW-0238">DNA-binding</keyword>
<gene>
    <name evidence="11" type="ORF">SKAU_G00183160</name>
</gene>
<dbReference type="GO" id="GO:0008270">
    <property type="term" value="F:zinc ion binding"/>
    <property type="evidence" value="ECO:0007669"/>
    <property type="project" value="UniProtKB-KW"/>
</dbReference>
<organism evidence="11 12">
    <name type="scientific">Synaphobranchus kaupii</name>
    <name type="common">Kaup's arrowtooth eel</name>
    <dbReference type="NCBI Taxonomy" id="118154"/>
    <lineage>
        <taxon>Eukaryota</taxon>
        <taxon>Metazoa</taxon>
        <taxon>Chordata</taxon>
        <taxon>Craniata</taxon>
        <taxon>Vertebrata</taxon>
        <taxon>Euteleostomi</taxon>
        <taxon>Actinopterygii</taxon>
        <taxon>Neopterygii</taxon>
        <taxon>Teleostei</taxon>
        <taxon>Anguilliformes</taxon>
        <taxon>Synaphobranchidae</taxon>
        <taxon>Synaphobranchus</taxon>
    </lineage>
</organism>
<dbReference type="GO" id="GO:0005634">
    <property type="term" value="C:nucleus"/>
    <property type="evidence" value="ECO:0007669"/>
    <property type="project" value="UniProtKB-SubCell"/>
</dbReference>
<feature type="compositionally biased region" description="Basic and acidic residues" evidence="9">
    <location>
        <begin position="270"/>
        <end position="283"/>
    </location>
</feature>
<keyword evidence="7" id="KW-0539">Nucleus</keyword>
<dbReference type="SMART" id="SM00355">
    <property type="entry name" value="ZnF_C2H2"/>
    <property type="match status" value="4"/>
</dbReference>
<dbReference type="PROSITE" id="PS50157">
    <property type="entry name" value="ZINC_FINGER_C2H2_2"/>
    <property type="match status" value="4"/>
</dbReference>
<accession>A0A9Q1IUF5</accession>
<keyword evidence="12" id="KW-1185">Reference proteome</keyword>
<evidence type="ECO:0000256" key="1">
    <source>
        <dbReference type="ARBA" id="ARBA00004123"/>
    </source>
</evidence>
<dbReference type="PROSITE" id="PS00028">
    <property type="entry name" value="ZINC_FINGER_C2H2_1"/>
    <property type="match status" value="1"/>
</dbReference>
<dbReference type="GO" id="GO:0000978">
    <property type="term" value="F:RNA polymerase II cis-regulatory region sequence-specific DNA binding"/>
    <property type="evidence" value="ECO:0007669"/>
    <property type="project" value="TreeGrafter"/>
</dbReference>
<dbReference type="InterPro" id="IPR036236">
    <property type="entry name" value="Znf_C2H2_sf"/>
</dbReference>
<dbReference type="Proteomes" id="UP001152622">
    <property type="component" value="Chromosome 6"/>
</dbReference>
<evidence type="ECO:0000256" key="6">
    <source>
        <dbReference type="ARBA" id="ARBA00023125"/>
    </source>
</evidence>
<dbReference type="Pfam" id="PF00096">
    <property type="entry name" value="zf-C2H2"/>
    <property type="match status" value="1"/>
</dbReference>
<evidence type="ECO:0000256" key="5">
    <source>
        <dbReference type="ARBA" id="ARBA00022833"/>
    </source>
</evidence>